<dbReference type="Pfam" id="PF02347">
    <property type="entry name" value="GDC-P"/>
    <property type="match status" value="1"/>
</dbReference>
<dbReference type="InterPro" id="IPR020581">
    <property type="entry name" value="GDC_P"/>
</dbReference>
<dbReference type="InterPro" id="IPR015421">
    <property type="entry name" value="PyrdxlP-dep_Trfase_major"/>
</dbReference>
<evidence type="ECO:0000256" key="3">
    <source>
        <dbReference type="ARBA" id="ARBA00049026"/>
    </source>
</evidence>
<dbReference type="AlphaFoldDB" id="A0A3B0ZL28"/>
<dbReference type="GO" id="GO:0009116">
    <property type="term" value="P:nucleoside metabolic process"/>
    <property type="evidence" value="ECO:0007669"/>
    <property type="project" value="InterPro"/>
</dbReference>
<comment type="catalytic activity">
    <reaction evidence="3">
        <text>N(6)-[(R)-lipoyl]-L-lysyl-[glycine-cleavage complex H protein] + glycine + H(+) = N(6)-[(R)-S(8)-aminomethyldihydrolipoyl]-L-lysyl-[glycine-cleavage complex H protein] + CO2</text>
        <dbReference type="Rhea" id="RHEA:24304"/>
        <dbReference type="Rhea" id="RHEA-COMP:10494"/>
        <dbReference type="Rhea" id="RHEA-COMP:10495"/>
        <dbReference type="ChEBI" id="CHEBI:15378"/>
        <dbReference type="ChEBI" id="CHEBI:16526"/>
        <dbReference type="ChEBI" id="CHEBI:57305"/>
        <dbReference type="ChEBI" id="CHEBI:83099"/>
        <dbReference type="ChEBI" id="CHEBI:83143"/>
        <dbReference type="EC" id="1.4.4.2"/>
    </reaction>
</comment>
<dbReference type="InterPro" id="IPR023010">
    <property type="entry name" value="GcvPA"/>
</dbReference>
<feature type="domain" description="Glycine cleavage system P-protein N-terminal" evidence="4">
    <location>
        <begin position="3"/>
        <end position="441"/>
    </location>
</feature>
<keyword evidence="2 5" id="KW-0560">Oxidoreductase</keyword>
<evidence type="ECO:0000256" key="1">
    <source>
        <dbReference type="ARBA" id="ARBA00012134"/>
    </source>
</evidence>
<dbReference type="Gene3D" id="3.90.1150.10">
    <property type="entry name" value="Aspartate Aminotransferase, domain 1"/>
    <property type="match status" value="1"/>
</dbReference>
<dbReference type="InterPro" id="IPR049315">
    <property type="entry name" value="GDC-P_N"/>
</dbReference>
<evidence type="ECO:0000313" key="5">
    <source>
        <dbReference type="EMBL" id="VAW94215.1"/>
    </source>
</evidence>
<dbReference type="PANTHER" id="PTHR42806">
    <property type="entry name" value="GLYCINE CLEAVAGE SYSTEM P-PROTEIN"/>
    <property type="match status" value="1"/>
</dbReference>
<dbReference type="InterPro" id="IPR015422">
    <property type="entry name" value="PyrdxlP-dep_Trfase_small"/>
</dbReference>
<dbReference type="PANTHER" id="PTHR42806:SF1">
    <property type="entry name" value="GLYCINE DEHYDROGENASE (DECARBOXYLATING)"/>
    <property type="match status" value="1"/>
</dbReference>
<dbReference type="EMBL" id="UOFR01000025">
    <property type="protein sequence ID" value="VAW94215.1"/>
    <property type="molecule type" value="Genomic_DNA"/>
</dbReference>
<dbReference type="GO" id="GO:0004375">
    <property type="term" value="F:glycine dehydrogenase (decarboxylating) activity"/>
    <property type="evidence" value="ECO:0007669"/>
    <property type="project" value="UniProtKB-EC"/>
</dbReference>
<dbReference type="PIRSF" id="PIRSF006815">
    <property type="entry name" value="GcvPA"/>
    <property type="match status" value="1"/>
</dbReference>
<dbReference type="SUPFAM" id="SSF53383">
    <property type="entry name" value="PLP-dependent transferases"/>
    <property type="match status" value="1"/>
</dbReference>
<dbReference type="CDD" id="cd00613">
    <property type="entry name" value="GDC-P"/>
    <property type="match status" value="1"/>
</dbReference>
<evidence type="ECO:0000256" key="2">
    <source>
        <dbReference type="ARBA" id="ARBA00023002"/>
    </source>
</evidence>
<protein>
    <recommendedName>
        <fullName evidence="1">glycine dehydrogenase (aminomethyl-transferring)</fullName>
        <ecNumber evidence="1">1.4.4.2</ecNumber>
    </recommendedName>
</protein>
<proteinExistence type="inferred from homology"/>
<name>A0A3B0ZL28_9ZZZZ</name>
<dbReference type="Gene3D" id="3.40.640.10">
    <property type="entry name" value="Type I PLP-dependent aspartate aminotransferase-like (Major domain)"/>
    <property type="match status" value="1"/>
</dbReference>
<sequence length="465" mass="50649">MPFIPHTDAELKEMLAAIGVGEIEQLFDEIPAELRTTGLDDIPMGKSEMEIAKIMHQRAGEDQRQLCFAGAGAYEHHIPAAVWELTTRGEFYSAYTPYQAEASQGTLQLLYEYQSMMTGLTGMDVSNASLYDGASSLAEAVLMAVRANRKSKSKRILMPKTVHPHYRAVAHTITRHQGIVLEELDYDNNSGRLDIDSLPNDPGDITALVIPQPNFFGSLEDVDALTDWAHQHKALVIAVVNPTALALIKPPGEWGEIGADIVCGDGQPLGAPLSSGGPYFGIMCCRQDYVRQMPGRIIGRTTDLNGDEGFTLTLQAREQHIRRSKATSNICTNQGLLVTAATIYMSLVGPQGLFNVASASHNNTGMLVDKLSKVAGVKKVFSSPFFHEAVFEFDLPVTEVMRALSAQSIVAGVNLGEYYPELDNCLLMCATETKSEADIDLFVDNISRIAARLDASKCPVQPKMA</sequence>
<dbReference type="InterPro" id="IPR015424">
    <property type="entry name" value="PyrdxlP-dep_Trfase"/>
</dbReference>
<dbReference type="EC" id="1.4.4.2" evidence="1"/>
<gene>
    <name evidence="5" type="ORF">MNBD_GAMMA21-2058</name>
</gene>
<accession>A0A3B0ZL28</accession>
<evidence type="ECO:0000259" key="4">
    <source>
        <dbReference type="Pfam" id="PF02347"/>
    </source>
</evidence>
<reference evidence="5" key="1">
    <citation type="submission" date="2018-06" db="EMBL/GenBank/DDBJ databases">
        <authorList>
            <person name="Zhirakovskaya E."/>
        </authorList>
    </citation>
    <scope>NUCLEOTIDE SEQUENCE</scope>
</reference>
<dbReference type="NCBIfam" id="NF001696">
    <property type="entry name" value="PRK00451.1"/>
    <property type="match status" value="1"/>
</dbReference>
<organism evidence="5">
    <name type="scientific">hydrothermal vent metagenome</name>
    <dbReference type="NCBI Taxonomy" id="652676"/>
    <lineage>
        <taxon>unclassified sequences</taxon>
        <taxon>metagenomes</taxon>
        <taxon>ecological metagenomes</taxon>
    </lineage>
</organism>
<dbReference type="GO" id="GO:0006546">
    <property type="term" value="P:glycine catabolic process"/>
    <property type="evidence" value="ECO:0007669"/>
    <property type="project" value="InterPro"/>
</dbReference>
<dbReference type="HAMAP" id="MF_00712">
    <property type="entry name" value="GcvPA"/>
    <property type="match status" value="1"/>
</dbReference>